<organism evidence="2 3">
    <name type="scientific">Citrus x changshan-huyou</name>
    <dbReference type="NCBI Taxonomy" id="2935761"/>
    <lineage>
        <taxon>Eukaryota</taxon>
        <taxon>Viridiplantae</taxon>
        <taxon>Streptophyta</taxon>
        <taxon>Embryophyta</taxon>
        <taxon>Tracheophyta</taxon>
        <taxon>Spermatophyta</taxon>
        <taxon>Magnoliopsida</taxon>
        <taxon>eudicotyledons</taxon>
        <taxon>Gunneridae</taxon>
        <taxon>Pentapetalae</taxon>
        <taxon>rosids</taxon>
        <taxon>malvids</taxon>
        <taxon>Sapindales</taxon>
        <taxon>Rutaceae</taxon>
        <taxon>Aurantioideae</taxon>
        <taxon>Citrus</taxon>
    </lineage>
</organism>
<name>A0AAP0LLU0_9ROSI</name>
<keyword evidence="3" id="KW-1185">Reference proteome</keyword>
<gene>
    <name evidence="2" type="ORF">WN944_029289</name>
</gene>
<dbReference type="EMBL" id="JBCGBO010000025">
    <property type="protein sequence ID" value="KAK9177270.1"/>
    <property type="molecule type" value="Genomic_DNA"/>
</dbReference>
<dbReference type="Proteomes" id="UP001428341">
    <property type="component" value="Unassembled WGS sequence"/>
</dbReference>
<proteinExistence type="predicted"/>
<sequence>MGKNMLVSMLIMSMLLNVAVGIFNPLKTVANQAQKGVQDIAKQAFGRKTLEEIGGAQLQAPSDCDEGKLIHNPHDALGVTDKGLELGKDRGVEFTDQKTPEENGGEQACDQGSAQNLAGNILDVAKNIPKQPAN</sequence>
<dbReference type="AlphaFoldDB" id="A0AAP0LLU0"/>
<protein>
    <submittedName>
        <fullName evidence="2">Uncharacterized protein</fullName>
    </submittedName>
</protein>
<evidence type="ECO:0000313" key="3">
    <source>
        <dbReference type="Proteomes" id="UP001428341"/>
    </source>
</evidence>
<accession>A0AAP0LLU0</accession>
<keyword evidence="1" id="KW-0732">Signal</keyword>
<feature type="chain" id="PRO_5042857999" evidence="1">
    <location>
        <begin position="22"/>
        <end position="134"/>
    </location>
</feature>
<evidence type="ECO:0000256" key="1">
    <source>
        <dbReference type="SAM" id="SignalP"/>
    </source>
</evidence>
<reference evidence="2 3" key="1">
    <citation type="submission" date="2024-05" db="EMBL/GenBank/DDBJ databases">
        <title>Haplotype-resolved chromosome-level genome assembly of Huyou (Citrus changshanensis).</title>
        <authorList>
            <person name="Miao C."/>
            <person name="Chen W."/>
            <person name="Wu Y."/>
            <person name="Wang L."/>
            <person name="Zhao S."/>
            <person name="Grierson D."/>
            <person name="Xu C."/>
            <person name="Chen K."/>
        </authorList>
    </citation>
    <scope>NUCLEOTIDE SEQUENCE [LARGE SCALE GENOMIC DNA]</scope>
    <source>
        <strain evidence="2">01-14</strain>
        <tissue evidence="2">Leaf</tissue>
    </source>
</reference>
<feature type="signal peptide" evidence="1">
    <location>
        <begin position="1"/>
        <end position="21"/>
    </location>
</feature>
<comment type="caution">
    <text evidence="2">The sequence shown here is derived from an EMBL/GenBank/DDBJ whole genome shotgun (WGS) entry which is preliminary data.</text>
</comment>
<evidence type="ECO:0000313" key="2">
    <source>
        <dbReference type="EMBL" id="KAK9177270.1"/>
    </source>
</evidence>